<evidence type="ECO:0000313" key="2">
    <source>
        <dbReference type="EMBL" id="MER6906804.1"/>
    </source>
</evidence>
<feature type="compositionally biased region" description="Basic and acidic residues" evidence="1">
    <location>
        <begin position="21"/>
        <end position="35"/>
    </location>
</feature>
<organism evidence="2 3">
    <name type="scientific">Streptomyces flaveolus</name>
    <dbReference type="NCBI Taxonomy" id="67297"/>
    <lineage>
        <taxon>Bacteria</taxon>
        <taxon>Bacillati</taxon>
        <taxon>Actinomycetota</taxon>
        <taxon>Actinomycetes</taxon>
        <taxon>Kitasatosporales</taxon>
        <taxon>Streptomycetaceae</taxon>
        <taxon>Streptomyces</taxon>
    </lineage>
</organism>
<gene>
    <name evidence="2" type="ORF">ABT322_24310</name>
</gene>
<comment type="caution">
    <text evidence="2">The sequence shown here is derived from an EMBL/GenBank/DDBJ whole genome shotgun (WGS) entry which is preliminary data.</text>
</comment>
<feature type="compositionally biased region" description="Polar residues" evidence="1">
    <location>
        <begin position="1"/>
        <end position="10"/>
    </location>
</feature>
<accession>A0ABV1VJY2</accession>
<protein>
    <submittedName>
        <fullName evidence="2">Uncharacterized protein</fullName>
    </submittedName>
</protein>
<dbReference type="EMBL" id="JBEPCV010000025">
    <property type="protein sequence ID" value="MER6906804.1"/>
    <property type="molecule type" value="Genomic_DNA"/>
</dbReference>
<feature type="region of interest" description="Disordered" evidence="1">
    <location>
        <begin position="1"/>
        <end position="43"/>
    </location>
</feature>
<proteinExistence type="predicted"/>
<evidence type="ECO:0000256" key="1">
    <source>
        <dbReference type="SAM" id="MobiDB-lite"/>
    </source>
</evidence>
<dbReference type="Proteomes" id="UP001490330">
    <property type="component" value="Unassembled WGS sequence"/>
</dbReference>
<keyword evidence="3" id="KW-1185">Reference proteome</keyword>
<dbReference type="RefSeq" id="WP_350720772.1">
    <property type="nucleotide sequence ID" value="NZ_JBEPCO010000021.1"/>
</dbReference>
<sequence>MANTDGQLTYTIDPAPGRGDISYREERGPGADGTEHVGGAVDHLDGAPEPFVLAGRQLTV</sequence>
<name>A0ABV1VJY2_9ACTN</name>
<evidence type="ECO:0000313" key="3">
    <source>
        <dbReference type="Proteomes" id="UP001490330"/>
    </source>
</evidence>
<reference evidence="2 3" key="1">
    <citation type="submission" date="2024-06" db="EMBL/GenBank/DDBJ databases">
        <title>The Natural Products Discovery Center: Release of the First 8490 Sequenced Strains for Exploring Actinobacteria Biosynthetic Diversity.</title>
        <authorList>
            <person name="Kalkreuter E."/>
            <person name="Kautsar S.A."/>
            <person name="Yang D."/>
            <person name="Bader C.D."/>
            <person name="Teijaro C.N."/>
            <person name="Fluegel L."/>
            <person name="Davis C.M."/>
            <person name="Simpson J.R."/>
            <person name="Lauterbach L."/>
            <person name="Steele A.D."/>
            <person name="Gui C."/>
            <person name="Meng S."/>
            <person name="Li G."/>
            <person name="Viehrig K."/>
            <person name="Ye F."/>
            <person name="Su P."/>
            <person name="Kiefer A.F."/>
            <person name="Nichols A."/>
            <person name="Cepeda A.J."/>
            <person name="Yan W."/>
            <person name="Fan B."/>
            <person name="Jiang Y."/>
            <person name="Adhikari A."/>
            <person name="Zheng C.-J."/>
            <person name="Schuster L."/>
            <person name="Cowan T.M."/>
            <person name="Smanski M.J."/>
            <person name="Chevrette M.G."/>
            <person name="De Carvalho L.P.S."/>
            <person name="Shen B."/>
        </authorList>
    </citation>
    <scope>NUCLEOTIDE SEQUENCE [LARGE SCALE GENOMIC DNA]</scope>
    <source>
        <strain evidence="2 3">NPDC000632</strain>
    </source>
</reference>